<organism evidence="4 5">
    <name type="scientific">Micromonospora haikouensis</name>
    <dbReference type="NCBI Taxonomy" id="686309"/>
    <lineage>
        <taxon>Bacteria</taxon>
        <taxon>Bacillati</taxon>
        <taxon>Actinomycetota</taxon>
        <taxon>Actinomycetes</taxon>
        <taxon>Micromonosporales</taxon>
        <taxon>Micromonosporaceae</taxon>
        <taxon>Micromonospora</taxon>
    </lineage>
</organism>
<dbReference type="GO" id="GO:0019670">
    <property type="term" value="P:anaerobic L-glutamate catabolic process"/>
    <property type="evidence" value="ECO:0007669"/>
    <property type="project" value="InterPro"/>
</dbReference>
<evidence type="ECO:0000313" key="5">
    <source>
        <dbReference type="Proteomes" id="UP000032254"/>
    </source>
</evidence>
<dbReference type="Proteomes" id="UP000032254">
    <property type="component" value="Unassembled WGS sequence"/>
</dbReference>
<keyword evidence="3" id="KW-0170">Cobalt</keyword>
<evidence type="ECO:0000313" key="4">
    <source>
        <dbReference type="EMBL" id="KIR65312.1"/>
    </source>
</evidence>
<reference evidence="4 5" key="1">
    <citation type="submission" date="2015-01" db="EMBL/GenBank/DDBJ databases">
        <title>Sequencing and annotation of Micromonospora carbonacea strain JXNU-1 genome.</title>
        <authorList>
            <person name="Long Z."/>
            <person name="Huang Y."/>
            <person name="Jiang Y."/>
        </authorList>
    </citation>
    <scope>NUCLEOTIDE SEQUENCE [LARGE SCALE GENOMIC DNA]</scope>
    <source>
        <strain evidence="4 5">JXNU-1</strain>
    </source>
</reference>
<dbReference type="InterPro" id="IPR014714">
    <property type="entry name" value="Glu_mut_E_C_dom_sf"/>
</dbReference>
<dbReference type="Gene3D" id="3.20.20.240">
    <property type="entry name" value="Methylmalonyl-CoA mutase"/>
    <property type="match status" value="1"/>
</dbReference>
<keyword evidence="5" id="KW-1185">Reference proteome</keyword>
<dbReference type="GO" id="GO:0050097">
    <property type="term" value="F:methylaspartate mutase activity"/>
    <property type="evidence" value="ECO:0007669"/>
    <property type="project" value="InterPro"/>
</dbReference>
<proteinExistence type="predicted"/>
<evidence type="ECO:0000256" key="2">
    <source>
        <dbReference type="ARBA" id="ARBA00023235"/>
    </source>
</evidence>
<dbReference type="PATRIC" id="fig|47853.6.peg.1616"/>
<keyword evidence="2" id="KW-0413">Isomerase</keyword>
<dbReference type="EMBL" id="JXSX01000001">
    <property type="protein sequence ID" value="KIR65312.1"/>
    <property type="molecule type" value="Genomic_DNA"/>
</dbReference>
<dbReference type="RefSeq" id="WP_043962085.1">
    <property type="nucleotide sequence ID" value="NZ_JXSX01000001.1"/>
</dbReference>
<comment type="caution">
    <text evidence="4">The sequence shown here is derived from an EMBL/GenBank/DDBJ whole genome shotgun (WGS) entry which is preliminary data.</text>
</comment>
<evidence type="ECO:0000256" key="3">
    <source>
        <dbReference type="ARBA" id="ARBA00023285"/>
    </source>
</evidence>
<dbReference type="PIRSF" id="PIRSF001495">
    <property type="entry name" value="Met_asp_mut_epsi"/>
    <property type="match status" value="1"/>
</dbReference>
<accession>A0A0D0V2T8</accession>
<name>A0A0D0V2T8_9ACTN</name>
<protein>
    <submittedName>
        <fullName evidence="4">Methylaspartate mutase</fullName>
    </submittedName>
</protein>
<dbReference type="GeneID" id="301304005"/>
<evidence type="ECO:0000256" key="1">
    <source>
        <dbReference type="ARBA" id="ARBA00022628"/>
    </source>
</evidence>
<keyword evidence="1" id="KW-0846">Cobalamin</keyword>
<dbReference type="InterPro" id="IPR016176">
    <property type="entry name" value="Cbl-dep_enz_cat"/>
</dbReference>
<dbReference type="InterPro" id="IPR006396">
    <property type="entry name" value="Glu_mut_E"/>
</dbReference>
<dbReference type="GO" id="GO:0031419">
    <property type="term" value="F:cobalamin binding"/>
    <property type="evidence" value="ECO:0007669"/>
    <property type="project" value="UniProtKB-KW"/>
</dbReference>
<dbReference type="Gene3D" id="3.90.970.10">
    <property type="match status" value="1"/>
</dbReference>
<gene>
    <name evidence="4" type="ORF">TK50_07595</name>
</gene>
<dbReference type="AlphaFoldDB" id="A0A0D0V2T8"/>
<dbReference type="Pfam" id="PF06368">
    <property type="entry name" value="Met_asp_mut_E"/>
    <property type="match status" value="1"/>
</dbReference>
<dbReference type="SUPFAM" id="SSF51703">
    <property type="entry name" value="Cobalamin (vitamin B12)-dependent enzymes"/>
    <property type="match status" value="1"/>
</dbReference>
<sequence length="458" mass="49136">MADWADLHLADATADGLPSWAETVAHLRDSGAPTAVAALRAARRAGRPIVQPRCGVGSHDAMIELLRSLAPAGPGMLTVTIDSFTRLRQFDHAARVLRENPADLNGYPLVTHGWQRGRELVATVDVPLEIRHGSPDPRDLFAVSLAAGFTSFEGGGIGYNIPYCKDVPLATSLECWRQVDAVCGRLAEAGVLVDRELFGTLTAVLVPPSISLAVTLLEARAAVAQGVRCLSIAYPQGGEVHQDVAALRSIRELAARYLPADVEVYPVLHEFMGVFPRDRRAADALVLYGGLVARLGGADKVINKTNQEAYGIPDAAANATGIHTALLGGSALLDFVRLDEDRVREEMHWLQREVAELVDPVLDGDDLAGAIVAAFDAGRLDVPFSASVHARSEVVPGRDHTGAIRYRGAGNLPFSAEVRRHNADLLRHGAGDPGRFIETVSADIDYFLHHERAFPVPA</sequence>